<dbReference type="GO" id="GO:0071944">
    <property type="term" value="C:cell periphery"/>
    <property type="evidence" value="ECO:0007669"/>
    <property type="project" value="UniProtKB-ARBA"/>
</dbReference>
<keyword evidence="9" id="KW-1185">Reference proteome</keyword>
<dbReference type="GO" id="GO:0016020">
    <property type="term" value="C:membrane"/>
    <property type="evidence" value="ECO:0007669"/>
    <property type="project" value="UniProtKB-SubCell"/>
</dbReference>
<evidence type="ECO:0008006" key="10">
    <source>
        <dbReference type="Google" id="ProtNLM"/>
    </source>
</evidence>
<evidence type="ECO:0000256" key="6">
    <source>
        <dbReference type="SAM" id="Phobius"/>
    </source>
</evidence>
<accession>A0A8H6KHP8</accession>
<gene>
    <name evidence="8" type="ORF">CPLU01_06833</name>
</gene>
<evidence type="ECO:0000256" key="2">
    <source>
        <dbReference type="ARBA" id="ARBA00022692"/>
    </source>
</evidence>
<protein>
    <recommendedName>
        <fullName evidence="10">Mid2 domain-containing protein</fullName>
    </recommendedName>
</protein>
<evidence type="ECO:0000256" key="3">
    <source>
        <dbReference type="ARBA" id="ARBA00022989"/>
    </source>
</evidence>
<evidence type="ECO:0000313" key="9">
    <source>
        <dbReference type="Proteomes" id="UP000654918"/>
    </source>
</evidence>
<evidence type="ECO:0000256" key="7">
    <source>
        <dbReference type="SAM" id="SignalP"/>
    </source>
</evidence>
<comment type="subcellular location">
    <subcellularLocation>
        <location evidence="1">Membrane</location>
        <topology evidence="1">Single-pass membrane protein</topology>
    </subcellularLocation>
</comment>
<dbReference type="EMBL" id="WIGO01000083">
    <property type="protein sequence ID" value="KAF6831276.1"/>
    <property type="molecule type" value="Genomic_DNA"/>
</dbReference>
<reference evidence="8" key="1">
    <citation type="journal article" date="2020" name="Phytopathology">
        <title>Genome Sequence Resources of Colletotrichum truncatum, C. plurivorum, C. musicola, and C. sojae: Four Species Pathogenic to Soybean (Glycine max).</title>
        <authorList>
            <person name="Rogerio F."/>
            <person name="Boufleur T.R."/>
            <person name="Ciampi-Guillardi M."/>
            <person name="Sukno S.A."/>
            <person name="Thon M.R."/>
            <person name="Massola Junior N.S."/>
            <person name="Baroncelli R."/>
        </authorList>
    </citation>
    <scope>NUCLEOTIDE SEQUENCE</scope>
    <source>
        <strain evidence="8">LFN00145</strain>
    </source>
</reference>
<feature type="signal peptide" evidence="7">
    <location>
        <begin position="1"/>
        <end position="21"/>
    </location>
</feature>
<feature type="transmembrane region" description="Helical" evidence="6">
    <location>
        <begin position="173"/>
        <end position="197"/>
    </location>
</feature>
<evidence type="ECO:0000313" key="8">
    <source>
        <dbReference type="EMBL" id="KAF6831276.1"/>
    </source>
</evidence>
<evidence type="ECO:0000256" key="1">
    <source>
        <dbReference type="ARBA" id="ARBA00004167"/>
    </source>
</evidence>
<organism evidence="8 9">
    <name type="scientific">Colletotrichum plurivorum</name>
    <dbReference type="NCBI Taxonomy" id="2175906"/>
    <lineage>
        <taxon>Eukaryota</taxon>
        <taxon>Fungi</taxon>
        <taxon>Dikarya</taxon>
        <taxon>Ascomycota</taxon>
        <taxon>Pezizomycotina</taxon>
        <taxon>Sordariomycetes</taxon>
        <taxon>Hypocreomycetidae</taxon>
        <taxon>Glomerellales</taxon>
        <taxon>Glomerellaceae</taxon>
        <taxon>Colletotrichum</taxon>
        <taxon>Colletotrichum orchidearum species complex</taxon>
    </lineage>
</organism>
<dbReference type="PANTHER" id="PTHR15549">
    <property type="entry name" value="PAIRED IMMUNOGLOBULIN-LIKE TYPE 2 RECEPTOR"/>
    <property type="match status" value="1"/>
</dbReference>
<dbReference type="InterPro" id="IPR051694">
    <property type="entry name" value="Immunoregulatory_rcpt-like"/>
</dbReference>
<keyword evidence="7" id="KW-0732">Signal</keyword>
<dbReference type="PANTHER" id="PTHR15549:SF6">
    <property type="entry name" value="MID2 DOMAIN-CONTAINING PROTEIN"/>
    <property type="match status" value="1"/>
</dbReference>
<feature type="region of interest" description="Disordered" evidence="5">
    <location>
        <begin position="205"/>
        <end position="283"/>
    </location>
</feature>
<name>A0A8H6KHP8_9PEZI</name>
<evidence type="ECO:0000256" key="4">
    <source>
        <dbReference type="ARBA" id="ARBA00023136"/>
    </source>
</evidence>
<keyword evidence="4 6" id="KW-0472">Membrane</keyword>
<sequence length="283" mass="30354">MRPRPFFIAALAIVLDRTALARTEFTNIPNGVDDKNFANNPVYEIGKEATFTWQTDHATTDLRLWTEFQGRVNNFKDIASRTLPYFTWVVSLDGFPNEAIDFGVFFLSLYKTGDTSPAANSHYINITQVSTISRVSSSSSLPTTSATASSTVIATTTPTDAPAPQDGGLSAGAVAGIAIGSTLGTVLLVGVVGFLLWKRHRGRKSVGDQGQYQRGDRAAMGTSYYAPTNDTPADYGYTAQQGDVVNERKSPAAAPPVPLVELGDDEPLQSGNNRPTELGNNRG</sequence>
<dbReference type="Proteomes" id="UP000654918">
    <property type="component" value="Unassembled WGS sequence"/>
</dbReference>
<comment type="caution">
    <text evidence="8">The sequence shown here is derived from an EMBL/GenBank/DDBJ whole genome shotgun (WGS) entry which is preliminary data.</text>
</comment>
<feature type="chain" id="PRO_5034765792" description="Mid2 domain-containing protein" evidence="7">
    <location>
        <begin position="22"/>
        <end position="283"/>
    </location>
</feature>
<feature type="compositionally biased region" description="Polar residues" evidence="5">
    <location>
        <begin position="269"/>
        <end position="283"/>
    </location>
</feature>
<keyword evidence="2 6" id="KW-0812">Transmembrane</keyword>
<dbReference type="AlphaFoldDB" id="A0A8H6KHP8"/>
<proteinExistence type="predicted"/>
<keyword evidence="3 6" id="KW-1133">Transmembrane helix</keyword>
<evidence type="ECO:0000256" key="5">
    <source>
        <dbReference type="SAM" id="MobiDB-lite"/>
    </source>
</evidence>